<dbReference type="InterPro" id="IPR007454">
    <property type="entry name" value="UPF0250_YbeD-like"/>
</dbReference>
<sequence length="94" mass="10699">MDKKTEDFYIRLKSELEESTTWPAVYLYKFIVPTNATNVNTVENTFNNMGAVIKTHSSKTGKYTSISVNVTMQNPDKVIEKYQELSTIEGIISL</sequence>
<dbReference type="Gene3D" id="3.30.70.260">
    <property type="match status" value="1"/>
</dbReference>
<organism evidence="1 2">
    <name type="scientific">Flavobacterium urocaniciphilum</name>
    <dbReference type="NCBI Taxonomy" id="1299341"/>
    <lineage>
        <taxon>Bacteria</taxon>
        <taxon>Pseudomonadati</taxon>
        <taxon>Bacteroidota</taxon>
        <taxon>Flavobacteriia</taxon>
        <taxon>Flavobacteriales</taxon>
        <taxon>Flavobacteriaceae</taxon>
        <taxon>Flavobacterium</taxon>
    </lineage>
</organism>
<evidence type="ECO:0008006" key="3">
    <source>
        <dbReference type="Google" id="ProtNLM"/>
    </source>
</evidence>
<gene>
    <name evidence="1" type="ORF">SAMN05444005_101755</name>
</gene>
<dbReference type="RefSeq" id="WP_091465315.1">
    <property type="nucleotide sequence ID" value="NZ_FOEI01000001.1"/>
</dbReference>
<dbReference type="Pfam" id="PF04359">
    <property type="entry name" value="DUF493"/>
    <property type="match status" value="1"/>
</dbReference>
<reference evidence="1 2" key="1">
    <citation type="submission" date="2016-10" db="EMBL/GenBank/DDBJ databases">
        <authorList>
            <person name="de Groot N.N."/>
        </authorList>
    </citation>
    <scope>NUCLEOTIDE SEQUENCE [LARGE SCALE GENOMIC DNA]</scope>
    <source>
        <strain evidence="1 2">DSM 27078</strain>
    </source>
</reference>
<dbReference type="OrthoDB" id="5616097at2"/>
<proteinExistence type="predicted"/>
<dbReference type="AlphaFoldDB" id="A0A1H8ZLU0"/>
<protein>
    <recommendedName>
        <fullName evidence="3">DUF493 domain-containing protein</fullName>
    </recommendedName>
</protein>
<dbReference type="STRING" id="1299341.SAMN05444005_101755"/>
<dbReference type="InterPro" id="IPR027471">
    <property type="entry name" value="YbeD-like_sf"/>
</dbReference>
<dbReference type="EMBL" id="FOEI01000001">
    <property type="protein sequence ID" value="SEP64708.1"/>
    <property type="molecule type" value="Genomic_DNA"/>
</dbReference>
<name>A0A1H8ZLU0_9FLAO</name>
<keyword evidence="2" id="KW-1185">Reference proteome</keyword>
<evidence type="ECO:0000313" key="2">
    <source>
        <dbReference type="Proteomes" id="UP000198648"/>
    </source>
</evidence>
<dbReference type="Proteomes" id="UP000198648">
    <property type="component" value="Unassembled WGS sequence"/>
</dbReference>
<evidence type="ECO:0000313" key="1">
    <source>
        <dbReference type="EMBL" id="SEP64708.1"/>
    </source>
</evidence>
<accession>A0A1H8ZLU0</accession>
<dbReference type="SUPFAM" id="SSF117991">
    <property type="entry name" value="YbeD/HP0495-like"/>
    <property type="match status" value="1"/>
</dbReference>